<feature type="chain" id="PRO_5038682289" evidence="1">
    <location>
        <begin position="23"/>
        <end position="107"/>
    </location>
</feature>
<evidence type="ECO:0000256" key="1">
    <source>
        <dbReference type="SAM" id="SignalP"/>
    </source>
</evidence>
<organism evidence="2 3">
    <name type="scientific">Pseudolactococcus piscium MKFS47</name>
    <dbReference type="NCBI Taxonomy" id="297352"/>
    <lineage>
        <taxon>Bacteria</taxon>
        <taxon>Bacillati</taxon>
        <taxon>Bacillota</taxon>
        <taxon>Bacilli</taxon>
        <taxon>Lactobacillales</taxon>
        <taxon>Streptococcaceae</taxon>
        <taxon>Pseudolactococcus</taxon>
    </lineage>
</organism>
<dbReference type="STRING" id="1364.LP2241_50564"/>
<keyword evidence="1" id="KW-0732">Signal</keyword>
<proteinExistence type="predicted"/>
<evidence type="ECO:0000313" key="3">
    <source>
        <dbReference type="Proteomes" id="UP000033166"/>
    </source>
</evidence>
<reference evidence="3" key="1">
    <citation type="submission" date="2015-01" db="EMBL/GenBank/DDBJ databases">
        <authorList>
            <person name="Andreevskaya M."/>
        </authorList>
    </citation>
    <scope>NUCLEOTIDE SEQUENCE [LARGE SCALE GENOMIC DNA]</scope>
    <source>
        <strain evidence="3">MKFS47</strain>
    </source>
</reference>
<sequence length="107" mass="11445">MKKTKKLIVIGALALSIGTAGAVSAVITNPAASPIIDVWSYGTALGGKRTYSHYYVQSAGYGSISSVKNSFGRVKSSSIESYGWARSDANKAWNDGTLSAHWGYYRF</sequence>
<dbReference type="KEGG" id="lpk:LACPI_2235"/>
<name>A0A0D6E0L4_9LACT</name>
<gene>
    <name evidence="2" type="ORF">LACPI_2235</name>
</gene>
<dbReference type="Proteomes" id="UP000033166">
    <property type="component" value="Chromosome I"/>
</dbReference>
<feature type="signal peptide" evidence="1">
    <location>
        <begin position="1"/>
        <end position="22"/>
    </location>
</feature>
<dbReference type="EMBL" id="LN774769">
    <property type="protein sequence ID" value="CEN29435.1"/>
    <property type="molecule type" value="Genomic_DNA"/>
</dbReference>
<protein>
    <submittedName>
        <fullName evidence="2">Putative bacteriocin</fullName>
    </submittedName>
</protein>
<dbReference type="AlphaFoldDB" id="A0A0D6E0L4"/>
<accession>A0A0D6E0L4</accession>
<dbReference type="HOGENOM" id="CLU_174662_0_0_9"/>
<evidence type="ECO:0000313" key="2">
    <source>
        <dbReference type="EMBL" id="CEN29435.1"/>
    </source>
</evidence>
<dbReference type="RefSeq" id="WP_047916406.1">
    <property type="nucleotide sequence ID" value="NZ_LN774769.1"/>
</dbReference>